<reference evidence="3" key="1">
    <citation type="journal article" date="2023" name="Mol. Phylogenet. Evol.">
        <title>Genome-scale phylogeny and comparative genomics of the fungal order Sordariales.</title>
        <authorList>
            <person name="Hensen N."/>
            <person name="Bonometti L."/>
            <person name="Westerberg I."/>
            <person name="Brannstrom I.O."/>
            <person name="Guillou S."/>
            <person name="Cros-Aarteil S."/>
            <person name="Calhoun S."/>
            <person name="Haridas S."/>
            <person name="Kuo A."/>
            <person name="Mondo S."/>
            <person name="Pangilinan J."/>
            <person name="Riley R."/>
            <person name="LaButti K."/>
            <person name="Andreopoulos B."/>
            <person name="Lipzen A."/>
            <person name="Chen C."/>
            <person name="Yan M."/>
            <person name="Daum C."/>
            <person name="Ng V."/>
            <person name="Clum A."/>
            <person name="Steindorff A."/>
            <person name="Ohm R.A."/>
            <person name="Martin F."/>
            <person name="Silar P."/>
            <person name="Natvig D.O."/>
            <person name="Lalanne C."/>
            <person name="Gautier V."/>
            <person name="Ament-Velasquez S.L."/>
            <person name="Kruys A."/>
            <person name="Hutchinson M.I."/>
            <person name="Powell A.J."/>
            <person name="Barry K."/>
            <person name="Miller A.N."/>
            <person name="Grigoriev I.V."/>
            <person name="Debuchy R."/>
            <person name="Gladieux P."/>
            <person name="Hiltunen Thoren M."/>
            <person name="Johannesson H."/>
        </authorList>
    </citation>
    <scope>NUCLEOTIDE SEQUENCE</scope>
    <source>
        <strain evidence="3">FGSC 1904</strain>
    </source>
</reference>
<evidence type="ECO:0000313" key="3">
    <source>
        <dbReference type="EMBL" id="KAK3399774.1"/>
    </source>
</evidence>
<organism evidence="3 4">
    <name type="scientific">Sordaria brevicollis</name>
    <dbReference type="NCBI Taxonomy" id="83679"/>
    <lineage>
        <taxon>Eukaryota</taxon>
        <taxon>Fungi</taxon>
        <taxon>Dikarya</taxon>
        <taxon>Ascomycota</taxon>
        <taxon>Pezizomycotina</taxon>
        <taxon>Sordariomycetes</taxon>
        <taxon>Sordariomycetidae</taxon>
        <taxon>Sordariales</taxon>
        <taxon>Sordariaceae</taxon>
        <taxon>Sordaria</taxon>
    </lineage>
</organism>
<evidence type="ECO:0000313" key="4">
    <source>
        <dbReference type="Proteomes" id="UP001281003"/>
    </source>
</evidence>
<feature type="compositionally biased region" description="Basic and acidic residues" evidence="1">
    <location>
        <begin position="542"/>
        <end position="577"/>
    </location>
</feature>
<dbReference type="PANTHER" id="PTHR43546">
    <property type="entry name" value="UPF0173 METAL-DEPENDENT HYDROLASE MJ1163-RELATED"/>
    <property type="match status" value="1"/>
</dbReference>
<reference evidence="3" key="2">
    <citation type="submission" date="2023-07" db="EMBL/GenBank/DDBJ databases">
        <authorList>
            <consortium name="Lawrence Berkeley National Laboratory"/>
            <person name="Haridas S."/>
            <person name="Hensen N."/>
            <person name="Bonometti L."/>
            <person name="Westerberg I."/>
            <person name="Brannstrom I.O."/>
            <person name="Guillou S."/>
            <person name="Cros-Aarteil S."/>
            <person name="Calhoun S."/>
            <person name="Kuo A."/>
            <person name="Mondo S."/>
            <person name="Pangilinan J."/>
            <person name="Riley R."/>
            <person name="LaButti K."/>
            <person name="Andreopoulos B."/>
            <person name="Lipzen A."/>
            <person name="Chen C."/>
            <person name="Yanf M."/>
            <person name="Daum C."/>
            <person name="Ng V."/>
            <person name="Clum A."/>
            <person name="Steindorff A."/>
            <person name="Ohm R."/>
            <person name="Martin F."/>
            <person name="Silar P."/>
            <person name="Natvig D."/>
            <person name="Lalanne C."/>
            <person name="Gautier V."/>
            <person name="Ament-velasquez S.L."/>
            <person name="Kruys A."/>
            <person name="Hutchinson M.I."/>
            <person name="Powell A.J."/>
            <person name="Barry K."/>
            <person name="Miller A.N."/>
            <person name="Grigoriev I.V."/>
            <person name="Debuchy R."/>
            <person name="Gladieux P."/>
            <person name="Thoren M.H."/>
            <person name="Johannesson H."/>
        </authorList>
    </citation>
    <scope>NUCLEOTIDE SEQUENCE</scope>
    <source>
        <strain evidence="3">FGSC 1904</strain>
    </source>
</reference>
<evidence type="ECO:0000259" key="2">
    <source>
        <dbReference type="Pfam" id="PF12706"/>
    </source>
</evidence>
<protein>
    <submittedName>
        <fullName evidence="3">Metallo-hydrolase/oxidoreductase</fullName>
    </submittedName>
</protein>
<dbReference type="Pfam" id="PF12706">
    <property type="entry name" value="Lactamase_B_2"/>
    <property type="match status" value="1"/>
</dbReference>
<proteinExistence type="predicted"/>
<dbReference type="AlphaFoldDB" id="A0AAE0UDT8"/>
<feature type="region of interest" description="Disordered" evidence="1">
    <location>
        <begin position="410"/>
        <end position="591"/>
    </location>
</feature>
<dbReference type="SUPFAM" id="SSF56281">
    <property type="entry name" value="Metallo-hydrolase/oxidoreductase"/>
    <property type="match status" value="1"/>
</dbReference>
<gene>
    <name evidence="3" type="ORF">B0T20DRAFT_350710</name>
</gene>
<dbReference type="InterPro" id="IPR050114">
    <property type="entry name" value="UPF0173_UPF0282_UlaG_hydrolase"/>
</dbReference>
<keyword evidence="4" id="KW-1185">Reference proteome</keyword>
<feature type="compositionally biased region" description="Low complexity" evidence="1">
    <location>
        <begin position="430"/>
        <end position="453"/>
    </location>
</feature>
<feature type="compositionally biased region" description="Low complexity" evidence="1">
    <location>
        <begin position="485"/>
        <end position="499"/>
    </location>
</feature>
<sequence length="591" mass="64088">METQQVHRLELDPSKRIPLLKAQLEHHHGHEHSHDQGPETVLPVANIRTHPTKASTSQENGSVYFIGNATTVIEWHGIRILTDPNFLHAGDHVHLGPGVTAERLKNPAVDIDALPPLDCILLSHYHEDHFDKLVEESLNRDFPIISTPHAKQALAGKEEPFKSVYDLDFFQSILLPIVNSKGDTGGKKPVVKVTGMPGKHVPPGPLAAANDLLGAVPPTNGWLIELNYSADGSESRGETGYRIYISGDTLFVDELKEIPQRLKNEKIDLMLVHLGGTTIPGPKLPLLMVTMDAEQGIKLMRLMDPDVTIPIHTDDYSVFMSGLDDFKKAVDEAGFQDKVISIGSMFVELEQNRTLLHIGNFPLIIPFFSQYIIAIAQTIHTIWKQSNTMNRFSSRTLFRAIPAPRAALPTSRVAHLHTSRHLQSTGGYGNTTTSGQSTGSSSPKSSEDASAQSGGSRSKEAVETGSSPTGGQIPNAPEGKDKSKSASSKSSTSSTDSAKFAIPDALANGDARGRTGGGKPLSSSHRSAPAQPKISNASVPGDKPKLTDEQQAEVDEHNRDFEKKHGKAEKAEDDKVNPKFWGGGGRRVTED</sequence>
<dbReference type="InterPro" id="IPR036866">
    <property type="entry name" value="RibonucZ/Hydroxyglut_hydro"/>
</dbReference>
<dbReference type="PANTHER" id="PTHR43546:SF7">
    <property type="entry name" value="METALLO-BETA-LACTAMASE DOMAIN-CONTAINING PROTEIN"/>
    <property type="match status" value="1"/>
</dbReference>
<dbReference type="Proteomes" id="UP001281003">
    <property type="component" value="Unassembled WGS sequence"/>
</dbReference>
<comment type="caution">
    <text evidence="3">The sequence shown here is derived from an EMBL/GenBank/DDBJ whole genome shotgun (WGS) entry which is preliminary data.</text>
</comment>
<accession>A0AAE0UDT8</accession>
<evidence type="ECO:0000256" key="1">
    <source>
        <dbReference type="SAM" id="MobiDB-lite"/>
    </source>
</evidence>
<dbReference type="InterPro" id="IPR001279">
    <property type="entry name" value="Metallo-B-lactamas"/>
</dbReference>
<feature type="domain" description="Metallo-beta-lactamase" evidence="2">
    <location>
        <begin position="79"/>
        <end position="312"/>
    </location>
</feature>
<dbReference type="EMBL" id="JAUTDP010000004">
    <property type="protein sequence ID" value="KAK3399774.1"/>
    <property type="molecule type" value="Genomic_DNA"/>
</dbReference>
<name>A0AAE0UDT8_SORBR</name>
<feature type="compositionally biased region" description="Gly residues" evidence="1">
    <location>
        <begin position="581"/>
        <end position="591"/>
    </location>
</feature>
<dbReference type="Gene3D" id="3.60.15.10">
    <property type="entry name" value="Ribonuclease Z/Hydroxyacylglutathione hydrolase-like"/>
    <property type="match status" value="1"/>
</dbReference>